<keyword evidence="5 8" id="KW-0687">Ribonucleoprotein</keyword>
<gene>
    <name evidence="8" type="primary">rpsH</name>
    <name evidence="10" type="ORF">SAMN05421812_10289</name>
</gene>
<evidence type="ECO:0000313" key="11">
    <source>
        <dbReference type="Proteomes" id="UP000198362"/>
    </source>
</evidence>
<evidence type="ECO:0000256" key="3">
    <source>
        <dbReference type="ARBA" id="ARBA00022884"/>
    </source>
</evidence>
<dbReference type="GO" id="GO:0019843">
    <property type="term" value="F:rRNA binding"/>
    <property type="evidence" value="ECO:0007669"/>
    <property type="project" value="UniProtKB-UniRule"/>
</dbReference>
<evidence type="ECO:0000256" key="6">
    <source>
        <dbReference type="ARBA" id="ARBA00035258"/>
    </source>
</evidence>
<name>A0A239HX07_9ACTN</name>
<evidence type="ECO:0000256" key="1">
    <source>
        <dbReference type="ARBA" id="ARBA00006471"/>
    </source>
</evidence>
<comment type="similarity">
    <text evidence="1 8 9">Belongs to the universal ribosomal protein uS8 family.</text>
</comment>
<dbReference type="AlphaFoldDB" id="A0A239HX07"/>
<dbReference type="FunFam" id="3.30.1490.10:FF:000001">
    <property type="entry name" value="30S ribosomal protein S8"/>
    <property type="match status" value="1"/>
</dbReference>
<dbReference type="GO" id="GO:0003735">
    <property type="term" value="F:structural constituent of ribosome"/>
    <property type="evidence" value="ECO:0007669"/>
    <property type="project" value="InterPro"/>
</dbReference>
<keyword evidence="2 8" id="KW-0699">rRNA-binding</keyword>
<accession>A0A239HX07</accession>
<dbReference type="PANTHER" id="PTHR11758">
    <property type="entry name" value="40S RIBOSOMAL PROTEIN S15A"/>
    <property type="match status" value="1"/>
</dbReference>
<dbReference type="Pfam" id="PF00410">
    <property type="entry name" value="Ribosomal_S8"/>
    <property type="match status" value="1"/>
</dbReference>
<evidence type="ECO:0000313" key="10">
    <source>
        <dbReference type="EMBL" id="SNS85920.1"/>
    </source>
</evidence>
<dbReference type="NCBIfam" id="NF001109">
    <property type="entry name" value="PRK00136.1"/>
    <property type="match status" value="1"/>
</dbReference>
<organism evidence="10 11">
    <name type="scientific">Asanoa hainanensis</name>
    <dbReference type="NCBI Taxonomy" id="560556"/>
    <lineage>
        <taxon>Bacteria</taxon>
        <taxon>Bacillati</taxon>
        <taxon>Actinomycetota</taxon>
        <taxon>Actinomycetes</taxon>
        <taxon>Micromonosporales</taxon>
        <taxon>Micromonosporaceae</taxon>
        <taxon>Asanoa</taxon>
    </lineage>
</organism>
<dbReference type="Proteomes" id="UP000198362">
    <property type="component" value="Unassembled WGS sequence"/>
</dbReference>
<keyword evidence="4 8" id="KW-0689">Ribosomal protein</keyword>
<dbReference type="PROSITE" id="PS00053">
    <property type="entry name" value="RIBOSOMAL_S8"/>
    <property type="match status" value="1"/>
</dbReference>
<proteinExistence type="inferred from homology"/>
<dbReference type="GO" id="GO:0005737">
    <property type="term" value="C:cytoplasm"/>
    <property type="evidence" value="ECO:0007669"/>
    <property type="project" value="UniProtKB-ARBA"/>
</dbReference>
<evidence type="ECO:0000256" key="9">
    <source>
        <dbReference type="RuleBase" id="RU003660"/>
    </source>
</evidence>
<evidence type="ECO:0000256" key="8">
    <source>
        <dbReference type="HAMAP-Rule" id="MF_01302"/>
    </source>
</evidence>
<evidence type="ECO:0000256" key="2">
    <source>
        <dbReference type="ARBA" id="ARBA00022730"/>
    </source>
</evidence>
<keyword evidence="11" id="KW-1185">Reference proteome</keyword>
<dbReference type="EMBL" id="FZPH01000002">
    <property type="protein sequence ID" value="SNS85920.1"/>
    <property type="molecule type" value="Genomic_DNA"/>
</dbReference>
<dbReference type="GO" id="GO:0006412">
    <property type="term" value="P:translation"/>
    <property type="evidence" value="ECO:0007669"/>
    <property type="project" value="UniProtKB-UniRule"/>
</dbReference>
<keyword evidence="3 8" id="KW-0694">RNA-binding</keyword>
<evidence type="ECO:0000256" key="4">
    <source>
        <dbReference type="ARBA" id="ARBA00022980"/>
    </source>
</evidence>
<dbReference type="InterPro" id="IPR047863">
    <property type="entry name" value="Ribosomal_uS8_CS"/>
</dbReference>
<dbReference type="OrthoDB" id="9802617at2"/>
<dbReference type="GO" id="GO:1990904">
    <property type="term" value="C:ribonucleoprotein complex"/>
    <property type="evidence" value="ECO:0007669"/>
    <property type="project" value="UniProtKB-KW"/>
</dbReference>
<dbReference type="Gene3D" id="3.30.1490.10">
    <property type="match status" value="1"/>
</dbReference>
<evidence type="ECO:0000256" key="7">
    <source>
        <dbReference type="ARBA" id="ARBA00046740"/>
    </source>
</evidence>
<dbReference type="RefSeq" id="WP_089244885.1">
    <property type="nucleotide sequence ID" value="NZ_FZPH01000002.1"/>
</dbReference>
<dbReference type="HAMAP" id="MF_01302_B">
    <property type="entry name" value="Ribosomal_uS8_B"/>
    <property type="match status" value="1"/>
</dbReference>
<reference evidence="10 11" key="1">
    <citation type="submission" date="2017-06" db="EMBL/GenBank/DDBJ databases">
        <authorList>
            <person name="Kim H.J."/>
            <person name="Triplett B.A."/>
        </authorList>
    </citation>
    <scope>NUCLEOTIDE SEQUENCE [LARGE SCALE GENOMIC DNA]</scope>
    <source>
        <strain evidence="10 11">CGMCC 4.5593</strain>
    </source>
</reference>
<sequence length="135" mass="14885">MTMTDPIADMLTRLRNANQAYHDRVTMPYSKIKANIAEVLKSEGYIATWVVEEPTEGVVGKRLVVELKYGQNRERSLAGIKRVSKPGLRVYAKSDGLPRVLGGLGVAIISTSQGLLTDRQARKRSVGGEVLAFVW</sequence>
<comment type="function">
    <text evidence="8">One of the primary rRNA binding proteins, it binds directly to 16S rRNA central domain where it helps coordinate assembly of the platform of the 30S subunit.</text>
</comment>
<comment type="subunit">
    <text evidence="7 8">Part of the 30S ribosomal subunit. Contacts proteins S5 and S12.</text>
</comment>
<dbReference type="FunFam" id="3.30.1370.30:FF:000002">
    <property type="entry name" value="30S ribosomal protein S8"/>
    <property type="match status" value="1"/>
</dbReference>
<dbReference type="SUPFAM" id="SSF56047">
    <property type="entry name" value="Ribosomal protein S8"/>
    <property type="match status" value="1"/>
</dbReference>
<dbReference type="InterPro" id="IPR000630">
    <property type="entry name" value="Ribosomal_uS8"/>
</dbReference>
<dbReference type="GO" id="GO:0005840">
    <property type="term" value="C:ribosome"/>
    <property type="evidence" value="ECO:0007669"/>
    <property type="project" value="UniProtKB-KW"/>
</dbReference>
<dbReference type="InterPro" id="IPR035987">
    <property type="entry name" value="Ribosomal_uS8_sf"/>
</dbReference>
<evidence type="ECO:0000256" key="5">
    <source>
        <dbReference type="ARBA" id="ARBA00023274"/>
    </source>
</evidence>
<protein>
    <recommendedName>
        <fullName evidence="6 8">Small ribosomal subunit protein uS8</fullName>
    </recommendedName>
</protein>
<dbReference type="Gene3D" id="3.30.1370.30">
    <property type="match status" value="1"/>
</dbReference>